<dbReference type="Proteomes" id="UP001237642">
    <property type="component" value="Unassembled WGS sequence"/>
</dbReference>
<keyword evidence="6" id="KW-0695">RNA-directed DNA polymerase</keyword>
<accession>A0AAD8J698</accession>
<evidence type="ECO:0000313" key="11">
    <source>
        <dbReference type="Proteomes" id="UP001237642"/>
    </source>
</evidence>
<evidence type="ECO:0008006" key="12">
    <source>
        <dbReference type="Google" id="ProtNLM"/>
    </source>
</evidence>
<protein>
    <recommendedName>
        <fullName evidence="12">Reverse transcriptase RNase H-like domain-containing protein</fullName>
    </recommendedName>
</protein>
<dbReference type="CDD" id="cd09274">
    <property type="entry name" value="RNase_HI_RT_Ty3"/>
    <property type="match status" value="1"/>
</dbReference>
<dbReference type="Pfam" id="PF23726">
    <property type="entry name" value="Beta-prop_RSE1_2nd"/>
    <property type="match status" value="1"/>
</dbReference>
<keyword evidence="11" id="KW-1185">Reference proteome</keyword>
<evidence type="ECO:0000259" key="9">
    <source>
        <dbReference type="Pfam" id="PF23726"/>
    </source>
</evidence>
<keyword evidence="1" id="KW-0808">Transferase</keyword>
<evidence type="ECO:0000313" key="10">
    <source>
        <dbReference type="EMBL" id="KAK1396986.1"/>
    </source>
</evidence>
<dbReference type="InterPro" id="IPR041373">
    <property type="entry name" value="RT_RNaseH"/>
</dbReference>
<dbReference type="FunFam" id="3.10.20.370:FF:000001">
    <property type="entry name" value="Retrovirus-related Pol polyprotein from transposon 17.6-like protein"/>
    <property type="match status" value="1"/>
</dbReference>
<evidence type="ECO:0000256" key="2">
    <source>
        <dbReference type="ARBA" id="ARBA00022695"/>
    </source>
</evidence>
<reference evidence="10" key="2">
    <citation type="submission" date="2023-05" db="EMBL/GenBank/DDBJ databases">
        <authorList>
            <person name="Schelkunov M.I."/>
        </authorList>
    </citation>
    <scope>NUCLEOTIDE SEQUENCE</scope>
    <source>
        <strain evidence="10">Hsosn_3</strain>
        <tissue evidence="10">Leaf</tissue>
    </source>
</reference>
<dbReference type="InterPro" id="IPR015943">
    <property type="entry name" value="WD40/YVTN_repeat-like_dom_sf"/>
</dbReference>
<dbReference type="SUPFAM" id="SSF56672">
    <property type="entry name" value="DNA/RNA polymerases"/>
    <property type="match status" value="1"/>
</dbReference>
<dbReference type="Gene3D" id="2.130.10.10">
    <property type="entry name" value="YVTN repeat-like/Quinoprotein amine dehydrogenase"/>
    <property type="match status" value="1"/>
</dbReference>
<feature type="region of interest" description="Disordered" evidence="7">
    <location>
        <begin position="319"/>
        <end position="340"/>
    </location>
</feature>
<sequence length="561" mass="64537">MTEKFEWTEKCEKSFQELKRRLVTAPILALPDGKGNFVIYSDASHKGLGCVLMQHEIVIAYASRQLKEYESRYPTHDLELAAIVFALKIWRHYLYGEKCEIYTDHKSLKYIFTQKELNMRQRRWLELIKDYDCKILYHPGKANVVADALSRKERLKMITSSEKLIQEFEKMEIEVKITGDGTEKLFEIILQSELLQKIKLSQERMMSEGKELMTGEELRTERDDKGVMRYTYRISIPNDQELKDEILHESHSSRVGKQMLDLPKSKGITPKTRWTLTTPRDSRMEMGTNSHGLRRNGRIKRRTKDSVLPAVIIPGTPNQKRRWSFGKSEASTDNNHKTSRSLDAIDSKRLVPLDLLEYRSEQNNGANHLVTIFVAAKYEQEYTTNVPVPHNEAATYRVVSARFAAAKHFRAIADAAATKIQAFFRAHLPISLCTFSSSNTTYIFAASKTPTVLYSSNEKLLYGSVVDLKEVRHLCPLNSAYFPDSLAFVEEDRLSIGTMDYPRFTIHSIPLEEEAVKVCQQDYSRTYALCRCSDHYQASCNKGGVMKSYPSKLLLTLLQCF</sequence>
<dbReference type="PANTHER" id="PTHR34072">
    <property type="entry name" value="ENZYMATIC POLYPROTEIN-RELATED"/>
    <property type="match status" value="1"/>
</dbReference>
<evidence type="ECO:0000256" key="4">
    <source>
        <dbReference type="ARBA" id="ARBA00022759"/>
    </source>
</evidence>
<feature type="domain" description="RSE1/DDB1/CPSF1 second beta-propeller" evidence="9">
    <location>
        <begin position="427"/>
        <end position="499"/>
    </location>
</feature>
<dbReference type="GO" id="GO:0003964">
    <property type="term" value="F:RNA-directed DNA polymerase activity"/>
    <property type="evidence" value="ECO:0007669"/>
    <property type="project" value="UniProtKB-KW"/>
</dbReference>
<dbReference type="GO" id="GO:0004519">
    <property type="term" value="F:endonuclease activity"/>
    <property type="evidence" value="ECO:0007669"/>
    <property type="project" value="UniProtKB-KW"/>
</dbReference>
<reference evidence="10" key="1">
    <citation type="submission" date="2023-02" db="EMBL/GenBank/DDBJ databases">
        <title>Genome of toxic invasive species Heracleum sosnowskyi carries increased number of genes despite the absence of recent whole-genome duplications.</title>
        <authorList>
            <person name="Schelkunov M."/>
            <person name="Shtratnikova V."/>
            <person name="Makarenko M."/>
            <person name="Klepikova A."/>
            <person name="Omelchenko D."/>
            <person name="Novikova G."/>
            <person name="Obukhova E."/>
            <person name="Bogdanov V."/>
            <person name="Penin A."/>
            <person name="Logacheva M."/>
        </authorList>
    </citation>
    <scope>NUCLEOTIDE SEQUENCE</scope>
    <source>
        <strain evidence="10">Hsosn_3</strain>
        <tissue evidence="10">Leaf</tissue>
    </source>
</reference>
<evidence type="ECO:0000256" key="5">
    <source>
        <dbReference type="ARBA" id="ARBA00022801"/>
    </source>
</evidence>
<keyword evidence="5" id="KW-0378">Hydrolase</keyword>
<name>A0AAD8J698_9APIA</name>
<evidence type="ECO:0000256" key="3">
    <source>
        <dbReference type="ARBA" id="ARBA00022722"/>
    </source>
</evidence>
<organism evidence="10 11">
    <name type="scientific">Heracleum sosnowskyi</name>
    <dbReference type="NCBI Taxonomy" id="360622"/>
    <lineage>
        <taxon>Eukaryota</taxon>
        <taxon>Viridiplantae</taxon>
        <taxon>Streptophyta</taxon>
        <taxon>Embryophyta</taxon>
        <taxon>Tracheophyta</taxon>
        <taxon>Spermatophyta</taxon>
        <taxon>Magnoliopsida</taxon>
        <taxon>eudicotyledons</taxon>
        <taxon>Gunneridae</taxon>
        <taxon>Pentapetalae</taxon>
        <taxon>asterids</taxon>
        <taxon>campanulids</taxon>
        <taxon>Apiales</taxon>
        <taxon>Apiaceae</taxon>
        <taxon>Apioideae</taxon>
        <taxon>apioid superclade</taxon>
        <taxon>Tordylieae</taxon>
        <taxon>Tordyliinae</taxon>
        <taxon>Heracleum</taxon>
    </lineage>
</organism>
<dbReference type="GO" id="GO:0016787">
    <property type="term" value="F:hydrolase activity"/>
    <property type="evidence" value="ECO:0007669"/>
    <property type="project" value="UniProtKB-KW"/>
</dbReference>
<evidence type="ECO:0000259" key="8">
    <source>
        <dbReference type="Pfam" id="PF17917"/>
    </source>
</evidence>
<keyword evidence="3" id="KW-0540">Nuclease</keyword>
<evidence type="ECO:0000256" key="1">
    <source>
        <dbReference type="ARBA" id="ARBA00022679"/>
    </source>
</evidence>
<keyword evidence="2" id="KW-0548">Nucleotidyltransferase</keyword>
<dbReference type="AlphaFoldDB" id="A0AAD8J698"/>
<dbReference type="InterPro" id="IPR043128">
    <property type="entry name" value="Rev_trsase/Diguanyl_cyclase"/>
</dbReference>
<feature type="domain" description="Reverse transcriptase RNase H-like" evidence="8">
    <location>
        <begin position="35"/>
        <end position="131"/>
    </location>
</feature>
<evidence type="ECO:0000256" key="6">
    <source>
        <dbReference type="ARBA" id="ARBA00022918"/>
    </source>
</evidence>
<dbReference type="Gene3D" id="3.30.70.270">
    <property type="match status" value="1"/>
</dbReference>
<dbReference type="InterPro" id="IPR043502">
    <property type="entry name" value="DNA/RNA_pol_sf"/>
</dbReference>
<proteinExistence type="predicted"/>
<dbReference type="Pfam" id="PF17917">
    <property type="entry name" value="RT_RNaseH"/>
    <property type="match status" value="1"/>
</dbReference>
<comment type="caution">
    <text evidence="10">The sequence shown here is derived from an EMBL/GenBank/DDBJ whole genome shotgun (WGS) entry which is preliminary data.</text>
</comment>
<dbReference type="PANTHER" id="PTHR34072:SF52">
    <property type="entry name" value="RIBONUCLEASE H"/>
    <property type="match status" value="1"/>
</dbReference>
<evidence type="ECO:0000256" key="7">
    <source>
        <dbReference type="SAM" id="MobiDB-lite"/>
    </source>
</evidence>
<keyword evidence="4" id="KW-0255">Endonuclease</keyword>
<dbReference type="InterPro" id="IPR058543">
    <property type="entry name" value="Beta-prop_RSE1/DDB1/CPSF1_2nd"/>
</dbReference>
<dbReference type="EMBL" id="JAUIZM010000002">
    <property type="protein sequence ID" value="KAK1396986.1"/>
    <property type="molecule type" value="Genomic_DNA"/>
</dbReference>
<gene>
    <name evidence="10" type="ORF">POM88_006849</name>
</gene>